<dbReference type="EMBL" id="BMRJ01000001">
    <property type="protein sequence ID" value="GGR21107.1"/>
    <property type="molecule type" value="Genomic_DNA"/>
</dbReference>
<dbReference type="PROSITE" id="PS50847">
    <property type="entry name" value="GRAM_POS_ANCHORING"/>
    <property type="match status" value="1"/>
</dbReference>
<keyword evidence="6" id="KW-0812">Transmembrane</keyword>
<evidence type="ECO:0000256" key="1">
    <source>
        <dbReference type="ARBA" id="ARBA00022512"/>
    </source>
</evidence>
<keyword evidence="6" id="KW-0472">Membrane</keyword>
<keyword evidence="10" id="KW-1185">Reference proteome</keyword>
<evidence type="ECO:0000256" key="7">
    <source>
        <dbReference type="SAM" id="SignalP"/>
    </source>
</evidence>
<dbReference type="InterPro" id="IPR019931">
    <property type="entry name" value="LPXTG_anchor"/>
</dbReference>
<feature type="region of interest" description="Disordered" evidence="5">
    <location>
        <begin position="190"/>
        <end position="212"/>
    </location>
</feature>
<keyword evidence="6" id="KW-1133">Transmembrane helix</keyword>
<reference evidence="9" key="1">
    <citation type="journal article" date="2014" name="Int. J. Syst. Evol. Microbiol.">
        <title>Complete genome sequence of Corynebacterium casei LMG S-19264T (=DSM 44701T), isolated from a smear-ripened cheese.</title>
        <authorList>
            <consortium name="US DOE Joint Genome Institute (JGI-PGF)"/>
            <person name="Walter F."/>
            <person name="Albersmeier A."/>
            <person name="Kalinowski J."/>
            <person name="Ruckert C."/>
        </authorList>
    </citation>
    <scope>NUCLEOTIDE SEQUENCE</scope>
    <source>
        <strain evidence="9">JCM 3346</strain>
    </source>
</reference>
<sequence length="350" mass="31529">MTSTPARIVPAALAAGLLFAAVSAAAPAAADSAPAAECRTNCTTVFDTAGLHTISIPAGVVSLQATVSGAAGSPAAAALGLFPDAVGGAGGVSTVTLGTSLGGSALTVLVGGAGQGSALADAAGALLVVAGGGGDGGYAGRFELPDQLFAAYPGGAGGAPNGPGVAPGGEGTTFGTGAFNGAGGGLSGGAGGTGGASGDAGEAGTSSAPGTITLSAGGAGGTLAVQDDRFQAGAGGGGYTGGGGGAVALDAVDGGDEIMIDVVGAGGGGSGFLADGLAAVAGEPNPGAASVTLVWSLPPLPAPEPVTPAAEPAGPPLAETGAEPLPFALGALLVVGAGAGLLAARRRRTA</sequence>
<keyword evidence="4" id="KW-0572">Peptidoglycan-anchor</keyword>
<evidence type="ECO:0000256" key="5">
    <source>
        <dbReference type="SAM" id="MobiDB-lite"/>
    </source>
</evidence>
<evidence type="ECO:0000256" key="3">
    <source>
        <dbReference type="ARBA" id="ARBA00022729"/>
    </source>
</evidence>
<dbReference type="RefSeq" id="WP_189084446.1">
    <property type="nucleotide sequence ID" value="NZ_BMRJ01000001.1"/>
</dbReference>
<proteinExistence type="predicted"/>
<keyword evidence="2" id="KW-0964">Secreted</keyword>
<keyword evidence="3 7" id="KW-0732">Signal</keyword>
<feature type="compositionally biased region" description="Low complexity" evidence="5">
    <location>
        <begin position="199"/>
        <end position="212"/>
    </location>
</feature>
<reference evidence="9" key="2">
    <citation type="submission" date="2020-09" db="EMBL/GenBank/DDBJ databases">
        <authorList>
            <person name="Sun Q."/>
            <person name="Ohkuma M."/>
        </authorList>
    </citation>
    <scope>NUCLEOTIDE SEQUENCE</scope>
    <source>
        <strain evidence="9">JCM 3346</strain>
    </source>
</reference>
<feature type="domain" description="Gram-positive cocci surface proteins LPxTG" evidence="8">
    <location>
        <begin position="317"/>
        <end position="350"/>
    </location>
</feature>
<evidence type="ECO:0000256" key="4">
    <source>
        <dbReference type="ARBA" id="ARBA00023088"/>
    </source>
</evidence>
<keyword evidence="1" id="KW-0134">Cell wall</keyword>
<organism evidence="9 10">
    <name type="scientific">Agromyces mediolanus</name>
    <name type="common">Corynebacterium mediolanum</name>
    <dbReference type="NCBI Taxonomy" id="41986"/>
    <lineage>
        <taxon>Bacteria</taxon>
        <taxon>Bacillati</taxon>
        <taxon>Actinomycetota</taxon>
        <taxon>Actinomycetes</taxon>
        <taxon>Micrococcales</taxon>
        <taxon>Microbacteriaceae</taxon>
        <taxon>Agromyces</taxon>
    </lineage>
</organism>
<accession>A0A918FAE5</accession>
<feature type="transmembrane region" description="Helical" evidence="6">
    <location>
        <begin position="325"/>
        <end position="344"/>
    </location>
</feature>
<evidence type="ECO:0000259" key="8">
    <source>
        <dbReference type="PROSITE" id="PS50847"/>
    </source>
</evidence>
<dbReference type="Proteomes" id="UP000610303">
    <property type="component" value="Unassembled WGS sequence"/>
</dbReference>
<feature type="signal peptide" evidence="7">
    <location>
        <begin position="1"/>
        <end position="28"/>
    </location>
</feature>
<evidence type="ECO:0000313" key="9">
    <source>
        <dbReference type="EMBL" id="GGR21107.1"/>
    </source>
</evidence>
<protein>
    <recommendedName>
        <fullName evidence="8">Gram-positive cocci surface proteins LPxTG domain-containing protein</fullName>
    </recommendedName>
</protein>
<feature type="chain" id="PRO_5038436834" description="Gram-positive cocci surface proteins LPxTG domain-containing protein" evidence="7">
    <location>
        <begin position="29"/>
        <end position="350"/>
    </location>
</feature>
<evidence type="ECO:0000256" key="6">
    <source>
        <dbReference type="SAM" id="Phobius"/>
    </source>
</evidence>
<evidence type="ECO:0000313" key="10">
    <source>
        <dbReference type="Proteomes" id="UP000610303"/>
    </source>
</evidence>
<comment type="caution">
    <text evidence="9">The sequence shown here is derived from an EMBL/GenBank/DDBJ whole genome shotgun (WGS) entry which is preliminary data.</text>
</comment>
<evidence type="ECO:0000256" key="2">
    <source>
        <dbReference type="ARBA" id="ARBA00022525"/>
    </source>
</evidence>
<gene>
    <name evidence="9" type="ORF">GCM10010196_13120</name>
</gene>
<dbReference type="AlphaFoldDB" id="A0A918FAE5"/>
<name>A0A918FAE5_AGRME</name>